<gene>
    <name evidence="2" type="ORF">C9I99_10640</name>
</gene>
<comment type="caution">
    <text evidence="2">The sequence shown here is derived from an EMBL/GenBank/DDBJ whole genome shotgun (WGS) entry which is preliminary data.</text>
</comment>
<dbReference type="AlphaFoldDB" id="A0A2T3IYT2"/>
<evidence type="ECO:0000256" key="1">
    <source>
        <dbReference type="SAM" id="Phobius"/>
    </source>
</evidence>
<proteinExistence type="predicted"/>
<protein>
    <submittedName>
        <fullName evidence="2">DUF4381 domain-containing protein</fullName>
    </submittedName>
</protein>
<reference evidence="2 3" key="1">
    <citation type="submission" date="2018-03" db="EMBL/GenBank/DDBJ databases">
        <title>Whole genome sequencing of Histamine producing bacteria.</title>
        <authorList>
            <person name="Butler K."/>
        </authorList>
    </citation>
    <scope>NUCLEOTIDE SEQUENCE [LARGE SCALE GENOMIC DNA]</scope>
    <source>
        <strain evidence="2 3">JCM 13586</strain>
    </source>
</reference>
<keyword evidence="1" id="KW-0812">Transmembrane</keyword>
<dbReference type="Proteomes" id="UP000241222">
    <property type="component" value="Unassembled WGS sequence"/>
</dbReference>
<dbReference type="EMBL" id="PYMH01000004">
    <property type="protein sequence ID" value="PSU33821.1"/>
    <property type="molecule type" value="Genomic_DNA"/>
</dbReference>
<keyword evidence="1" id="KW-0472">Membrane</keyword>
<accession>A0A2T3IYT2</accession>
<organism evidence="2 3">
    <name type="scientific">Photobacterium lutimaris</name>
    <dbReference type="NCBI Taxonomy" id="388278"/>
    <lineage>
        <taxon>Bacteria</taxon>
        <taxon>Pseudomonadati</taxon>
        <taxon>Pseudomonadota</taxon>
        <taxon>Gammaproteobacteria</taxon>
        <taxon>Vibrionales</taxon>
        <taxon>Vibrionaceae</taxon>
        <taxon>Photobacterium</taxon>
    </lineage>
</organism>
<feature type="transmembrane region" description="Helical" evidence="1">
    <location>
        <begin position="46"/>
        <end position="68"/>
    </location>
</feature>
<sequence>MNFGPRFTTYRQVSLYWISLEVYVDSGLNLAPLDIPAEPSWWPLPLSAWLILGAMAVLVLGWSLYRYLKGRLRRKALMLLDTLESEPNLPALDRLLRRVALTYYPRDQIAGLTGDAWLKWLDRQNATPLFLPLQSQWSAGLYRGQPIDPSDWDAFITASRSWIMQCQPEGR</sequence>
<name>A0A2T3IYT2_9GAMM</name>
<dbReference type="Pfam" id="PF14316">
    <property type="entry name" value="DUF4381"/>
    <property type="match status" value="1"/>
</dbReference>
<keyword evidence="3" id="KW-1185">Reference proteome</keyword>
<dbReference type="InterPro" id="IPR025489">
    <property type="entry name" value="DUF4381"/>
</dbReference>
<evidence type="ECO:0000313" key="3">
    <source>
        <dbReference type="Proteomes" id="UP000241222"/>
    </source>
</evidence>
<keyword evidence="1" id="KW-1133">Transmembrane helix</keyword>
<evidence type="ECO:0000313" key="2">
    <source>
        <dbReference type="EMBL" id="PSU33821.1"/>
    </source>
</evidence>
<dbReference type="OrthoDB" id="283083at2"/>